<dbReference type="InterPro" id="IPR000700">
    <property type="entry name" value="PAS-assoc_C"/>
</dbReference>
<dbReference type="SUPFAM" id="SSF55785">
    <property type="entry name" value="PYP-like sensor domain (PAS domain)"/>
    <property type="match status" value="3"/>
</dbReference>
<feature type="domain" description="PAC" evidence="8">
    <location>
        <begin position="113"/>
        <end position="169"/>
    </location>
</feature>
<gene>
    <name evidence="9" type="ORF">S03H2_54158</name>
</gene>
<feature type="coiled-coil region" evidence="6">
    <location>
        <begin position="28"/>
        <end position="55"/>
    </location>
</feature>
<evidence type="ECO:0000256" key="4">
    <source>
        <dbReference type="ARBA" id="ARBA00022679"/>
    </source>
</evidence>
<dbReference type="PANTHER" id="PTHR43304:SF1">
    <property type="entry name" value="PAC DOMAIN-CONTAINING PROTEIN"/>
    <property type="match status" value="1"/>
</dbReference>
<dbReference type="InterPro" id="IPR013656">
    <property type="entry name" value="PAS_4"/>
</dbReference>
<evidence type="ECO:0000256" key="3">
    <source>
        <dbReference type="ARBA" id="ARBA00022553"/>
    </source>
</evidence>
<feature type="non-terminal residue" evidence="9">
    <location>
        <position position="1"/>
    </location>
</feature>
<comment type="catalytic activity">
    <reaction evidence="1">
        <text>ATP + protein L-histidine = ADP + protein N-phospho-L-histidine.</text>
        <dbReference type="EC" id="2.7.13.3"/>
    </reaction>
</comment>
<dbReference type="EMBL" id="BARU01034506">
    <property type="protein sequence ID" value="GAH64412.1"/>
    <property type="molecule type" value="Genomic_DNA"/>
</dbReference>
<comment type="caution">
    <text evidence="9">The sequence shown here is derived from an EMBL/GenBank/DDBJ whole genome shotgun (WGS) entry which is preliminary data.</text>
</comment>
<dbReference type="NCBIfam" id="TIGR00229">
    <property type="entry name" value="sensory_box"/>
    <property type="match status" value="3"/>
</dbReference>
<keyword evidence="4" id="KW-0808">Transferase</keyword>
<dbReference type="InterPro" id="IPR013767">
    <property type="entry name" value="PAS_fold"/>
</dbReference>
<dbReference type="CDD" id="cd00130">
    <property type="entry name" value="PAS"/>
    <property type="match status" value="2"/>
</dbReference>
<sequence>TRAGEEKWVEQKVTLLTEDDRVTGLQSIVRDITDRKEAEETLRESEERFRLMFENTGTDNTVISVDGVFLMMNEMGAGRLGGKPEDFIGKSIHDIFPKEACNEYQRRFHDVIESGKGKVYEDFVELPTGNRWFLTNIQLVKEPDGGLMCVQLISQDITDRKRAEEGLRKSEDRYRTVVEDMPAFICRFLPDGTLSFVNNAYCQYFSKTYEELVGHNFFQFIPVEDREKVREHYDSISKEKPAITYEHQVIAPDGTI</sequence>
<dbReference type="GO" id="GO:0004673">
    <property type="term" value="F:protein histidine kinase activity"/>
    <property type="evidence" value="ECO:0007669"/>
    <property type="project" value="UniProtKB-EC"/>
</dbReference>
<evidence type="ECO:0000259" key="7">
    <source>
        <dbReference type="PROSITE" id="PS50112"/>
    </source>
</evidence>
<protein>
    <recommendedName>
        <fullName evidence="2">histidine kinase</fullName>
        <ecNumber evidence="2">2.7.13.3</ecNumber>
    </recommendedName>
</protein>
<feature type="domain" description="PAC" evidence="8">
    <location>
        <begin position="1"/>
        <end position="44"/>
    </location>
</feature>
<feature type="domain" description="PAS" evidence="7">
    <location>
        <begin position="45"/>
        <end position="115"/>
    </location>
</feature>
<evidence type="ECO:0000256" key="1">
    <source>
        <dbReference type="ARBA" id="ARBA00000085"/>
    </source>
</evidence>
<dbReference type="GO" id="GO:0006355">
    <property type="term" value="P:regulation of DNA-templated transcription"/>
    <property type="evidence" value="ECO:0007669"/>
    <property type="project" value="InterPro"/>
</dbReference>
<reference evidence="9" key="1">
    <citation type="journal article" date="2014" name="Front. Microbiol.">
        <title>High frequency of phylogenetically diverse reductive dehalogenase-homologous genes in deep subseafloor sedimentary metagenomes.</title>
        <authorList>
            <person name="Kawai M."/>
            <person name="Futagami T."/>
            <person name="Toyoda A."/>
            <person name="Takaki Y."/>
            <person name="Nishi S."/>
            <person name="Hori S."/>
            <person name="Arai W."/>
            <person name="Tsubouchi T."/>
            <person name="Morono Y."/>
            <person name="Uchiyama I."/>
            <person name="Ito T."/>
            <person name="Fujiyama A."/>
            <person name="Inagaki F."/>
            <person name="Takami H."/>
        </authorList>
    </citation>
    <scope>NUCLEOTIDE SEQUENCE</scope>
    <source>
        <strain evidence="9">Expedition CK06-06</strain>
    </source>
</reference>
<evidence type="ECO:0000256" key="5">
    <source>
        <dbReference type="ARBA" id="ARBA00022777"/>
    </source>
</evidence>
<dbReference type="Pfam" id="PF08448">
    <property type="entry name" value="PAS_4"/>
    <property type="match status" value="1"/>
</dbReference>
<keyword evidence="6" id="KW-0175">Coiled coil</keyword>
<dbReference type="AlphaFoldDB" id="X1H4T2"/>
<dbReference type="Gene3D" id="3.30.450.20">
    <property type="entry name" value="PAS domain"/>
    <property type="match status" value="3"/>
</dbReference>
<feature type="domain" description="PAS" evidence="7">
    <location>
        <begin position="170"/>
        <end position="240"/>
    </location>
</feature>
<dbReference type="PROSITE" id="PS50112">
    <property type="entry name" value="PAS"/>
    <property type="match status" value="2"/>
</dbReference>
<evidence type="ECO:0000256" key="2">
    <source>
        <dbReference type="ARBA" id="ARBA00012438"/>
    </source>
</evidence>
<dbReference type="InterPro" id="IPR000014">
    <property type="entry name" value="PAS"/>
</dbReference>
<keyword evidence="5" id="KW-0418">Kinase</keyword>
<keyword evidence="3" id="KW-0597">Phosphoprotein</keyword>
<dbReference type="InterPro" id="IPR035965">
    <property type="entry name" value="PAS-like_dom_sf"/>
</dbReference>
<dbReference type="InterPro" id="IPR052162">
    <property type="entry name" value="Sensor_kinase/Photoreceptor"/>
</dbReference>
<dbReference type="Pfam" id="PF00989">
    <property type="entry name" value="PAS"/>
    <property type="match status" value="1"/>
</dbReference>
<feature type="non-terminal residue" evidence="9">
    <location>
        <position position="256"/>
    </location>
</feature>
<dbReference type="PANTHER" id="PTHR43304">
    <property type="entry name" value="PHYTOCHROME-LIKE PROTEIN CPH1"/>
    <property type="match status" value="1"/>
</dbReference>
<name>X1H4T2_9ZZZZ</name>
<evidence type="ECO:0000256" key="6">
    <source>
        <dbReference type="SAM" id="Coils"/>
    </source>
</evidence>
<evidence type="ECO:0000313" key="9">
    <source>
        <dbReference type="EMBL" id="GAH64412.1"/>
    </source>
</evidence>
<dbReference type="PROSITE" id="PS50113">
    <property type="entry name" value="PAC"/>
    <property type="match status" value="2"/>
</dbReference>
<evidence type="ECO:0000259" key="8">
    <source>
        <dbReference type="PROSITE" id="PS50113"/>
    </source>
</evidence>
<organism evidence="9">
    <name type="scientific">marine sediment metagenome</name>
    <dbReference type="NCBI Taxonomy" id="412755"/>
    <lineage>
        <taxon>unclassified sequences</taxon>
        <taxon>metagenomes</taxon>
        <taxon>ecological metagenomes</taxon>
    </lineage>
</organism>
<dbReference type="EC" id="2.7.13.3" evidence="2"/>
<accession>X1H4T2</accession>
<proteinExistence type="predicted"/>
<dbReference type="SMART" id="SM00091">
    <property type="entry name" value="PAS"/>
    <property type="match status" value="2"/>
</dbReference>